<gene>
    <name evidence="3" type="ORF">GCM10010307_83980</name>
</gene>
<feature type="transmembrane region" description="Helical" evidence="2">
    <location>
        <begin position="157"/>
        <end position="173"/>
    </location>
</feature>
<feature type="transmembrane region" description="Helical" evidence="2">
    <location>
        <begin position="179"/>
        <end position="197"/>
    </location>
</feature>
<comment type="caution">
    <text evidence="3">The sequence shown here is derived from an EMBL/GenBank/DDBJ whole genome shotgun (WGS) entry which is preliminary data.</text>
</comment>
<evidence type="ECO:0000313" key="4">
    <source>
        <dbReference type="Proteomes" id="UP001500151"/>
    </source>
</evidence>
<dbReference type="RefSeq" id="WP_425585233.1">
    <property type="nucleotide sequence ID" value="NZ_BAAASJ010000124.1"/>
</dbReference>
<keyword evidence="2" id="KW-0472">Membrane</keyword>
<feature type="compositionally biased region" description="Polar residues" evidence="1">
    <location>
        <begin position="257"/>
        <end position="268"/>
    </location>
</feature>
<evidence type="ECO:0000256" key="1">
    <source>
        <dbReference type="SAM" id="MobiDB-lite"/>
    </source>
</evidence>
<evidence type="ECO:0000313" key="3">
    <source>
        <dbReference type="EMBL" id="GAA2663562.1"/>
    </source>
</evidence>
<feature type="transmembrane region" description="Helical" evidence="2">
    <location>
        <begin position="28"/>
        <end position="50"/>
    </location>
</feature>
<evidence type="ECO:0000256" key="2">
    <source>
        <dbReference type="SAM" id="Phobius"/>
    </source>
</evidence>
<protein>
    <submittedName>
        <fullName evidence="3">Ferric reductase-like transmembrane domain-containing protein</fullName>
    </submittedName>
</protein>
<reference evidence="3 4" key="1">
    <citation type="journal article" date="2019" name="Int. J. Syst. Evol. Microbiol.">
        <title>The Global Catalogue of Microorganisms (GCM) 10K type strain sequencing project: providing services to taxonomists for standard genome sequencing and annotation.</title>
        <authorList>
            <consortium name="The Broad Institute Genomics Platform"/>
            <consortium name="The Broad Institute Genome Sequencing Center for Infectious Disease"/>
            <person name="Wu L."/>
            <person name="Ma J."/>
        </authorList>
    </citation>
    <scope>NUCLEOTIDE SEQUENCE [LARGE SCALE GENOMIC DNA]</scope>
    <source>
        <strain evidence="3 4">JCM 4524</strain>
    </source>
</reference>
<name>A0ABN3RYD3_9ACTN</name>
<feature type="compositionally biased region" description="Pro residues" evidence="1">
    <location>
        <begin position="395"/>
        <end position="410"/>
    </location>
</feature>
<feature type="region of interest" description="Disordered" evidence="1">
    <location>
        <begin position="390"/>
        <end position="490"/>
    </location>
</feature>
<sequence length="490" mass="51606">MISDSQPLAADCPGCEYDSTVDDVLAEFLNFGTGVLSLVCLSASVIWGLVAQDRIFLDARQRMLAQAVHRITAVAAVVFLFVHIGTKLALDHTSWIAALIPFGLVGSNDEMLGRAFLIGLGTTASLMMIFVAVTGILRNRFATSAPVASRWRMMHSLAYPAWCMALVHGLFAGRQAKPVFVILYVLSLVAVGGALALRASPPPFRRKVAQRIRELIGNTGGGLRAEPPGRRTAAEARQTGGAGSRPGFPEGKVPRQRTGSPSNASLYDTGQRAALTDTGAGASLYDTGQRAALTDTGAGASLYDTGQRAALTDTGAGASLYDTGQRAAFTDTGSNPLTDTGGFSAAYRAVSNTGSIPRIQDPLGQPEPTQRMQGFPTDMQPTEAIPRVEDNAPRWPAPSPPLYEAPPRPSETPTTYNGPVYDTGSTPYVTPGTPPSYGSNDFYDTGESYDPLGTYNTNDTYDSGPATETLPGAFDAPSSGEPWNAPSGGF</sequence>
<keyword evidence="2" id="KW-0812">Transmembrane</keyword>
<accession>A0ABN3RYD3</accession>
<proteinExistence type="predicted"/>
<feature type="transmembrane region" description="Helical" evidence="2">
    <location>
        <begin position="71"/>
        <end position="90"/>
    </location>
</feature>
<feature type="region of interest" description="Disordered" evidence="1">
    <location>
        <begin position="219"/>
        <end position="268"/>
    </location>
</feature>
<dbReference type="EMBL" id="BAAASJ010000124">
    <property type="protein sequence ID" value="GAA2663562.1"/>
    <property type="molecule type" value="Genomic_DNA"/>
</dbReference>
<dbReference type="Proteomes" id="UP001500151">
    <property type="component" value="Unassembled WGS sequence"/>
</dbReference>
<keyword evidence="4" id="KW-1185">Reference proteome</keyword>
<keyword evidence="2" id="KW-1133">Transmembrane helix</keyword>
<feature type="compositionally biased region" description="Polar residues" evidence="1">
    <location>
        <begin position="412"/>
        <end position="428"/>
    </location>
</feature>
<feature type="transmembrane region" description="Helical" evidence="2">
    <location>
        <begin position="115"/>
        <end position="137"/>
    </location>
</feature>
<organism evidence="3 4">
    <name type="scientific">Streptomyces vastus</name>
    <dbReference type="NCBI Taxonomy" id="285451"/>
    <lineage>
        <taxon>Bacteria</taxon>
        <taxon>Bacillati</taxon>
        <taxon>Actinomycetota</taxon>
        <taxon>Actinomycetes</taxon>
        <taxon>Kitasatosporales</taxon>
        <taxon>Streptomycetaceae</taxon>
        <taxon>Streptomyces</taxon>
    </lineage>
</organism>